<evidence type="ECO:0000259" key="1">
    <source>
        <dbReference type="Pfam" id="PF10137"/>
    </source>
</evidence>
<sequence length="508" mass="55577">MAPAADQELVIHLFARSEGPSAVTAYAEIRAIWDRCRDVLGLTVPLAGVGLPTDLPTVLPRDPGELVVAARKHPGLLYQAILRRFPTTVNLSVVLSPGPGGPGWRDLDRLWQSVAGPWSGTLLGVAYLFLGKSADLTCTERDAADLPVSGPVGWWFHGVPTADGFALWEPGVHDADGRAERRFLVLARPDEDDRLADWTWSSGVPVLPPLGHHLRHAAVLRHQVRVWQRADGLRRVQDRLDDGGDPAEVRRDIAYWRSALRDMRRTVKNLETAIHEVGGAEAGPLADDLAVAVWFRGALKDDLAALAVADERAAALSTLPIPSGEIEPMPDPRHVFVIHGRDEQARSALWTFLQAIDLHPLDWEEVVQRTGAPSPYMGEVLAKAFESNQAAIVLMTPDDGALLHESLRNRGDRDFEGKLTGQVRPNVLLEAGMALAVQRDRTIIIEIGDLRPVSDLAGINTIHFNGTVASLHKIAQRLRGAGCAVNTDGTDWLDATRFTDLDAYDRKF</sequence>
<name>A0A1H1Y8E9_9ACTN</name>
<dbReference type="InterPro" id="IPR019302">
    <property type="entry name" value="CAP12/PCTIR_TIR_dom"/>
</dbReference>
<accession>A0A1H1Y8E9</accession>
<evidence type="ECO:0000313" key="4">
    <source>
        <dbReference type="EMBL" id="SDT17286.1"/>
    </source>
</evidence>
<reference evidence="4 5" key="1">
    <citation type="submission" date="2016-10" db="EMBL/GenBank/DDBJ databases">
        <authorList>
            <person name="de Groot N.N."/>
        </authorList>
    </citation>
    <scope>NUCLEOTIDE SEQUENCE [LARGE SCALE GENOMIC DNA]</scope>
    <source>
        <strain evidence="4 5">DSM 43941</strain>
    </source>
</reference>
<dbReference type="InterPro" id="IPR046922">
    <property type="entry name" value="CATRA-N"/>
</dbReference>
<evidence type="ECO:0000313" key="5">
    <source>
        <dbReference type="Proteomes" id="UP000198688"/>
    </source>
</evidence>
<dbReference type="OrthoDB" id="3424167at2"/>
<evidence type="ECO:0000259" key="3">
    <source>
        <dbReference type="Pfam" id="PF20270"/>
    </source>
</evidence>
<proteinExistence type="predicted"/>
<organism evidence="4 5">
    <name type="scientific">Actinoplanes derwentensis</name>
    <dbReference type="NCBI Taxonomy" id="113562"/>
    <lineage>
        <taxon>Bacteria</taxon>
        <taxon>Bacillati</taxon>
        <taxon>Actinomycetota</taxon>
        <taxon>Actinomycetes</taxon>
        <taxon>Micromonosporales</taxon>
        <taxon>Micromonosporaceae</taxon>
        <taxon>Actinoplanes</taxon>
    </lineage>
</organism>
<evidence type="ECO:0000259" key="2">
    <source>
        <dbReference type="Pfam" id="PF20269"/>
    </source>
</evidence>
<feature type="domain" description="CASPASE and TPR Repeat-Associated C-terminal" evidence="3">
    <location>
        <begin position="208"/>
        <end position="313"/>
    </location>
</feature>
<dbReference type="InterPro" id="IPR046923">
    <property type="entry name" value="CATRA-C"/>
</dbReference>
<dbReference type="Pfam" id="PF10137">
    <property type="entry name" value="CAP12-PCTIR_TIR"/>
    <property type="match status" value="1"/>
</dbReference>
<dbReference type="EMBL" id="LT629758">
    <property type="protein sequence ID" value="SDT17286.1"/>
    <property type="molecule type" value="Genomic_DNA"/>
</dbReference>
<dbReference type="RefSeq" id="WP_092544790.1">
    <property type="nucleotide sequence ID" value="NZ_BOMJ01000036.1"/>
</dbReference>
<dbReference type="NCBIfam" id="NF038357">
    <property type="entry name" value="BN6_48550_fam"/>
    <property type="match status" value="1"/>
</dbReference>
<dbReference type="STRING" id="113562.SAMN04489716_2734"/>
<feature type="domain" description="CASPASE and TPR Repeat-Associated N-terminal" evidence="2">
    <location>
        <begin position="8"/>
        <end position="203"/>
    </location>
</feature>
<feature type="domain" description="CD-NTase-associated protein 12/Pycsar effector protein TIR" evidence="1">
    <location>
        <begin position="335"/>
        <end position="465"/>
    </location>
</feature>
<keyword evidence="5" id="KW-1185">Reference proteome</keyword>
<gene>
    <name evidence="4" type="ORF">SAMN04489716_2734</name>
</gene>
<dbReference type="Pfam" id="PF20269">
    <property type="entry name" value="CATRA-N"/>
    <property type="match status" value="1"/>
</dbReference>
<dbReference type="GO" id="GO:0050135">
    <property type="term" value="F:NADP+ nucleosidase activity"/>
    <property type="evidence" value="ECO:0007669"/>
    <property type="project" value="InterPro"/>
</dbReference>
<dbReference type="Proteomes" id="UP000198688">
    <property type="component" value="Chromosome I"/>
</dbReference>
<protein>
    <submittedName>
        <fullName evidence="4">Predicted nucleotide-binding protein containing TIR-like domain-containing protein</fullName>
    </submittedName>
</protein>
<dbReference type="AlphaFoldDB" id="A0A1H1Y8E9"/>
<dbReference type="Pfam" id="PF20270">
    <property type="entry name" value="CATRA-C"/>
    <property type="match status" value="1"/>
</dbReference>